<evidence type="ECO:0000256" key="2">
    <source>
        <dbReference type="ARBA" id="ARBA00009370"/>
    </source>
</evidence>
<feature type="transmembrane region" description="Helical" evidence="3">
    <location>
        <begin position="200"/>
        <end position="222"/>
    </location>
</feature>
<gene>
    <name evidence="5" type="ORF">GCM10009754_53280</name>
</gene>
<dbReference type="InterPro" id="IPR019533">
    <property type="entry name" value="Peptidase_S26"/>
</dbReference>
<dbReference type="SUPFAM" id="SSF51306">
    <property type="entry name" value="LexA/Signal peptidase"/>
    <property type="match status" value="1"/>
</dbReference>
<evidence type="ECO:0000256" key="1">
    <source>
        <dbReference type="ARBA" id="ARBA00004401"/>
    </source>
</evidence>
<organism evidence="5 6">
    <name type="scientific">Amycolatopsis minnesotensis</name>
    <dbReference type="NCBI Taxonomy" id="337894"/>
    <lineage>
        <taxon>Bacteria</taxon>
        <taxon>Bacillati</taxon>
        <taxon>Actinomycetota</taxon>
        <taxon>Actinomycetes</taxon>
        <taxon>Pseudonocardiales</taxon>
        <taxon>Pseudonocardiaceae</taxon>
        <taxon>Amycolatopsis</taxon>
    </lineage>
</organism>
<keyword evidence="3" id="KW-0472">Membrane</keyword>
<evidence type="ECO:0000256" key="3">
    <source>
        <dbReference type="RuleBase" id="RU362042"/>
    </source>
</evidence>
<proteinExistence type="inferred from homology"/>
<comment type="caution">
    <text evidence="5">The sequence shown here is derived from an EMBL/GenBank/DDBJ whole genome shotgun (WGS) entry which is preliminary data.</text>
</comment>
<dbReference type="RefSeq" id="WP_344424418.1">
    <property type="nucleotide sequence ID" value="NZ_BAAANN010000022.1"/>
</dbReference>
<keyword evidence="3" id="KW-0378">Hydrolase</keyword>
<keyword evidence="3" id="KW-0645">Protease</keyword>
<evidence type="ECO:0000313" key="5">
    <source>
        <dbReference type="EMBL" id="GAA1972126.1"/>
    </source>
</evidence>
<dbReference type="CDD" id="cd06462">
    <property type="entry name" value="Peptidase_S24_S26"/>
    <property type="match status" value="1"/>
</dbReference>
<dbReference type="Pfam" id="PF10502">
    <property type="entry name" value="Peptidase_S26"/>
    <property type="match status" value="1"/>
</dbReference>
<comment type="similarity">
    <text evidence="2 3">Belongs to the peptidase S26 family.</text>
</comment>
<protein>
    <recommendedName>
        <fullName evidence="3">Signal peptidase I</fullName>
        <ecNumber evidence="3">3.4.21.89</ecNumber>
    </recommendedName>
</protein>
<keyword evidence="3" id="KW-1133">Transmembrane helix</keyword>
<keyword evidence="6" id="KW-1185">Reference proteome</keyword>
<reference evidence="5 6" key="1">
    <citation type="journal article" date="2019" name="Int. J. Syst. Evol. Microbiol.">
        <title>The Global Catalogue of Microorganisms (GCM) 10K type strain sequencing project: providing services to taxonomists for standard genome sequencing and annotation.</title>
        <authorList>
            <consortium name="The Broad Institute Genomics Platform"/>
            <consortium name="The Broad Institute Genome Sequencing Center for Infectious Disease"/>
            <person name="Wu L."/>
            <person name="Ma J."/>
        </authorList>
    </citation>
    <scope>NUCLEOTIDE SEQUENCE [LARGE SCALE GENOMIC DNA]</scope>
    <source>
        <strain evidence="5 6">JCM 14545</strain>
    </source>
</reference>
<feature type="domain" description="Peptidase S26" evidence="4">
    <location>
        <begin position="20"/>
        <end position="176"/>
    </location>
</feature>
<dbReference type="EC" id="3.4.21.89" evidence="3"/>
<comment type="catalytic activity">
    <reaction evidence="3">
        <text>Cleavage of hydrophobic, N-terminal signal or leader sequences from secreted and periplasmic proteins.</text>
        <dbReference type="EC" id="3.4.21.89"/>
    </reaction>
</comment>
<keyword evidence="3" id="KW-0812">Transmembrane</keyword>
<comment type="subcellular location">
    <subcellularLocation>
        <location evidence="1">Cell membrane</location>
        <topology evidence="1">Single-pass type II membrane protein</topology>
    </subcellularLocation>
    <subcellularLocation>
        <location evidence="3">Membrane</location>
        <topology evidence="3">Single-pass type II membrane protein</topology>
    </subcellularLocation>
</comment>
<dbReference type="NCBIfam" id="TIGR02227">
    <property type="entry name" value="sigpep_I_bact"/>
    <property type="match status" value="1"/>
</dbReference>
<dbReference type="InterPro" id="IPR000223">
    <property type="entry name" value="Pept_S26A_signal_pept_1"/>
</dbReference>
<dbReference type="Proteomes" id="UP001501116">
    <property type="component" value="Unassembled WGS sequence"/>
</dbReference>
<dbReference type="EMBL" id="BAAANN010000022">
    <property type="protein sequence ID" value="GAA1972126.1"/>
    <property type="molecule type" value="Genomic_DNA"/>
</dbReference>
<dbReference type="InterPro" id="IPR036286">
    <property type="entry name" value="LexA/Signal_pep-like_sf"/>
</dbReference>
<evidence type="ECO:0000259" key="4">
    <source>
        <dbReference type="Pfam" id="PF10502"/>
    </source>
</evidence>
<dbReference type="Gene3D" id="2.10.109.10">
    <property type="entry name" value="Umud Fragment, subunit A"/>
    <property type="match status" value="1"/>
</dbReference>
<name>A0ABN2RNG7_9PSEU</name>
<sequence>MSRHRLSRHRQRVSIALFLLGVALCCAGIVPLVIGYRVVNVNGDSMAPVLRHEDTAVADTGIGNLRRGDVVLLDPAALGGHGEPVALRVIGLGGDTVTCCVTDGRLAVNGQPIAEEYLDGDAPASMPFSVAVTPGRLFVLGDHRTVATDSRARVAGPGAGAVPASAVRGRVVARAWPLTRAGELDATRAFSRFAPPRDGAIGLIVAVSVVLAGVVFLAASGFEALRRRPK</sequence>
<evidence type="ECO:0000313" key="6">
    <source>
        <dbReference type="Proteomes" id="UP001501116"/>
    </source>
</evidence>
<accession>A0ABN2RNG7</accession>
<dbReference type="PANTHER" id="PTHR43390:SF1">
    <property type="entry name" value="CHLOROPLAST PROCESSING PEPTIDASE"/>
    <property type="match status" value="1"/>
</dbReference>
<dbReference type="PRINTS" id="PR00727">
    <property type="entry name" value="LEADERPTASE"/>
</dbReference>
<dbReference type="PANTHER" id="PTHR43390">
    <property type="entry name" value="SIGNAL PEPTIDASE I"/>
    <property type="match status" value="1"/>
</dbReference>